<protein>
    <submittedName>
        <fullName evidence="1">Uncharacterized protein</fullName>
    </submittedName>
</protein>
<dbReference type="EMBL" id="VSSQ01143158">
    <property type="protein sequence ID" value="MPN63556.1"/>
    <property type="molecule type" value="Genomic_DNA"/>
</dbReference>
<reference evidence="1" key="1">
    <citation type="submission" date="2019-08" db="EMBL/GenBank/DDBJ databases">
        <authorList>
            <person name="Kucharzyk K."/>
            <person name="Murdoch R.W."/>
            <person name="Higgins S."/>
            <person name="Loffler F."/>
        </authorList>
    </citation>
    <scope>NUCLEOTIDE SEQUENCE</scope>
</reference>
<sequence>MLPIANPRCSCGVLEETRIIEAVTVPLNTPTKKRIITRYGTDGANAIAIRQTEQAKFARSIMSLRPYTSESTPHTGANTLNAR</sequence>
<accession>A0A645JJE4</accession>
<organism evidence="1">
    <name type="scientific">bioreactor metagenome</name>
    <dbReference type="NCBI Taxonomy" id="1076179"/>
    <lineage>
        <taxon>unclassified sequences</taxon>
        <taxon>metagenomes</taxon>
        <taxon>ecological metagenomes</taxon>
    </lineage>
</organism>
<dbReference type="AlphaFoldDB" id="A0A645JJE4"/>
<gene>
    <name evidence="1" type="ORF">SDC9_211320</name>
</gene>
<proteinExistence type="predicted"/>
<evidence type="ECO:0000313" key="1">
    <source>
        <dbReference type="EMBL" id="MPN63556.1"/>
    </source>
</evidence>
<comment type="caution">
    <text evidence="1">The sequence shown here is derived from an EMBL/GenBank/DDBJ whole genome shotgun (WGS) entry which is preliminary data.</text>
</comment>
<name>A0A645JJE4_9ZZZZ</name>